<keyword evidence="3" id="KW-1185">Reference proteome</keyword>
<sequence>MSGRTRSVNPRAASSTLAARSVDCENSPPSLRVSPGSKKTSAKSTSANAKPSLNAAPRRPSRTTTATALSATQTIGSLATARRKSAPAAILGGSSLSNQQQKKVGRSFSGSPILKQGGGAKGTQVAEEFDSEGNKENVPPFRLVSLGSPPSARRNGATGARFYSSTYPIRASVPETLKEKLGLQVAAPAHIIKLPRGEDRGRHEEKGPLEKKPGKEEVPLVPAKASEGLLKVVQSRSESDDSGDSDSDSASEGADVVEVSDSSEDSESDDGRDDCSE</sequence>
<reference evidence="2 3" key="1">
    <citation type="submission" date="2019-01" db="EMBL/GenBank/DDBJ databases">
        <title>Draft genome sequence of Psathyrella aberdarensis IHI B618.</title>
        <authorList>
            <person name="Buettner E."/>
            <person name="Kellner H."/>
        </authorList>
    </citation>
    <scope>NUCLEOTIDE SEQUENCE [LARGE SCALE GENOMIC DNA]</scope>
    <source>
        <strain evidence="2 3">IHI B618</strain>
    </source>
</reference>
<feature type="compositionally biased region" description="Basic and acidic residues" evidence="1">
    <location>
        <begin position="195"/>
        <end position="218"/>
    </location>
</feature>
<evidence type="ECO:0000313" key="3">
    <source>
        <dbReference type="Proteomes" id="UP000290288"/>
    </source>
</evidence>
<accession>A0A4Q2DBS8</accession>
<feature type="compositionally biased region" description="Low complexity" evidence="1">
    <location>
        <begin position="250"/>
        <end position="260"/>
    </location>
</feature>
<evidence type="ECO:0000313" key="2">
    <source>
        <dbReference type="EMBL" id="RXW16291.1"/>
    </source>
</evidence>
<dbReference type="EMBL" id="SDEE01000452">
    <property type="protein sequence ID" value="RXW16291.1"/>
    <property type="molecule type" value="Genomic_DNA"/>
</dbReference>
<feature type="compositionally biased region" description="Acidic residues" evidence="1">
    <location>
        <begin position="261"/>
        <end position="277"/>
    </location>
</feature>
<dbReference type="AlphaFoldDB" id="A0A4Q2DBS8"/>
<proteinExistence type="predicted"/>
<feature type="compositionally biased region" description="Low complexity" evidence="1">
    <location>
        <begin position="34"/>
        <end position="72"/>
    </location>
</feature>
<feature type="region of interest" description="Disordered" evidence="1">
    <location>
        <begin position="185"/>
        <end position="277"/>
    </location>
</feature>
<organism evidence="2 3">
    <name type="scientific">Candolleomyces aberdarensis</name>
    <dbReference type="NCBI Taxonomy" id="2316362"/>
    <lineage>
        <taxon>Eukaryota</taxon>
        <taxon>Fungi</taxon>
        <taxon>Dikarya</taxon>
        <taxon>Basidiomycota</taxon>
        <taxon>Agaricomycotina</taxon>
        <taxon>Agaricomycetes</taxon>
        <taxon>Agaricomycetidae</taxon>
        <taxon>Agaricales</taxon>
        <taxon>Agaricineae</taxon>
        <taxon>Psathyrellaceae</taxon>
        <taxon>Candolleomyces</taxon>
    </lineage>
</organism>
<dbReference type="OrthoDB" id="3049124at2759"/>
<comment type="caution">
    <text evidence="2">The sequence shown here is derived from an EMBL/GenBank/DDBJ whole genome shotgun (WGS) entry which is preliminary data.</text>
</comment>
<feature type="compositionally biased region" description="Acidic residues" evidence="1">
    <location>
        <begin position="240"/>
        <end position="249"/>
    </location>
</feature>
<dbReference type="Proteomes" id="UP000290288">
    <property type="component" value="Unassembled WGS sequence"/>
</dbReference>
<feature type="region of interest" description="Disordered" evidence="1">
    <location>
        <begin position="1"/>
        <end position="164"/>
    </location>
</feature>
<gene>
    <name evidence="2" type="ORF">EST38_g9562</name>
</gene>
<feature type="compositionally biased region" description="Polar residues" evidence="1">
    <location>
        <begin position="1"/>
        <end position="18"/>
    </location>
</feature>
<protein>
    <submittedName>
        <fullName evidence="2">Uncharacterized protein</fullName>
    </submittedName>
</protein>
<name>A0A4Q2DBS8_9AGAR</name>
<evidence type="ECO:0000256" key="1">
    <source>
        <dbReference type="SAM" id="MobiDB-lite"/>
    </source>
</evidence>